<sequence length="269" mass="27477">MHFTKSLMLLAAVTTGASARVVGHERRQAYAPPASTVSASPTPSSSASNGGWTATPPNGEYSNQGFGESTGSSGSDITYQGNTGNPWGSNIIEISAESAPLYKNVAQFTGQNTEPWTVVFWNKYGPDGQMDGWFGNSALNLNMNPGDVKYVAFQDDSQGGWSAAPGTTVPTGMTGGYSATWGEFDFSSSGNGGWSGFDVSAIQPQNAGLPVQGMQICQAIGGSVCSSITSDAAVVDNAYTTAETALGGVGGNIPGGGPVRLAVVIDYSG</sequence>
<dbReference type="OrthoDB" id="118256at2759"/>
<gene>
    <name evidence="3" type="ORF">PHISCL_05516</name>
</gene>
<evidence type="ECO:0000313" key="3">
    <source>
        <dbReference type="EMBL" id="RJE22163.1"/>
    </source>
</evidence>
<dbReference type="PANTHER" id="PTHR42039:SF1">
    <property type="entry name" value="PUTATIVE (AFU_ORTHOLOGUE AFUA_3G02940)-RELATED"/>
    <property type="match status" value="1"/>
</dbReference>
<dbReference type="AlphaFoldDB" id="A0A3A2ZIP3"/>
<feature type="chain" id="PRO_5017365914" evidence="2">
    <location>
        <begin position="20"/>
        <end position="269"/>
    </location>
</feature>
<accession>A0A3A2ZIP3</accession>
<organism evidence="3 4">
    <name type="scientific">Aspergillus sclerotialis</name>
    <dbReference type="NCBI Taxonomy" id="2070753"/>
    <lineage>
        <taxon>Eukaryota</taxon>
        <taxon>Fungi</taxon>
        <taxon>Dikarya</taxon>
        <taxon>Ascomycota</taxon>
        <taxon>Pezizomycotina</taxon>
        <taxon>Eurotiomycetes</taxon>
        <taxon>Eurotiomycetidae</taxon>
        <taxon>Eurotiales</taxon>
        <taxon>Aspergillaceae</taxon>
        <taxon>Aspergillus</taxon>
        <taxon>Aspergillus subgen. Polypaecilum</taxon>
    </lineage>
</organism>
<dbReference type="Pfam" id="PF25312">
    <property type="entry name" value="Allergen_Asp_f_4"/>
    <property type="match status" value="1"/>
</dbReference>
<dbReference type="PANTHER" id="PTHR42039">
    <property type="entry name" value="PUTATIVE (AFU_ORTHOLOGUE AFUA_3G02940)-RELATED"/>
    <property type="match status" value="1"/>
</dbReference>
<dbReference type="InterPro" id="IPR038903">
    <property type="entry name" value="Allergen_Asp_f_4"/>
</dbReference>
<dbReference type="GO" id="GO:0005576">
    <property type="term" value="C:extracellular region"/>
    <property type="evidence" value="ECO:0007669"/>
    <property type="project" value="InterPro"/>
</dbReference>
<keyword evidence="2" id="KW-0732">Signal</keyword>
<reference evidence="4" key="1">
    <citation type="submission" date="2017-02" db="EMBL/GenBank/DDBJ databases">
        <authorList>
            <person name="Tafer H."/>
            <person name="Lopandic K."/>
        </authorList>
    </citation>
    <scope>NUCLEOTIDE SEQUENCE [LARGE SCALE GENOMIC DNA]</scope>
    <source>
        <strain evidence="4">CBS 366.77</strain>
    </source>
</reference>
<name>A0A3A2ZIP3_9EURO</name>
<dbReference type="GO" id="GO:0019863">
    <property type="term" value="F:IgE binding"/>
    <property type="evidence" value="ECO:0007669"/>
    <property type="project" value="InterPro"/>
</dbReference>
<evidence type="ECO:0000313" key="4">
    <source>
        <dbReference type="Proteomes" id="UP000266188"/>
    </source>
</evidence>
<protein>
    <submittedName>
        <fullName evidence="3">Allergen</fullName>
    </submittedName>
</protein>
<keyword evidence="4" id="KW-1185">Reference proteome</keyword>
<evidence type="ECO:0000256" key="1">
    <source>
        <dbReference type="SAM" id="MobiDB-lite"/>
    </source>
</evidence>
<dbReference type="EMBL" id="MVGC01000183">
    <property type="protein sequence ID" value="RJE22163.1"/>
    <property type="molecule type" value="Genomic_DNA"/>
</dbReference>
<comment type="caution">
    <text evidence="3">The sequence shown here is derived from an EMBL/GenBank/DDBJ whole genome shotgun (WGS) entry which is preliminary data.</text>
</comment>
<evidence type="ECO:0000256" key="2">
    <source>
        <dbReference type="SAM" id="SignalP"/>
    </source>
</evidence>
<proteinExistence type="predicted"/>
<feature type="compositionally biased region" description="Low complexity" evidence="1">
    <location>
        <begin position="31"/>
        <end position="48"/>
    </location>
</feature>
<feature type="signal peptide" evidence="2">
    <location>
        <begin position="1"/>
        <end position="19"/>
    </location>
</feature>
<feature type="compositionally biased region" description="Polar residues" evidence="1">
    <location>
        <begin position="49"/>
        <end position="82"/>
    </location>
</feature>
<dbReference type="Proteomes" id="UP000266188">
    <property type="component" value="Unassembled WGS sequence"/>
</dbReference>
<feature type="region of interest" description="Disordered" evidence="1">
    <location>
        <begin position="29"/>
        <end position="82"/>
    </location>
</feature>